<proteinExistence type="predicted"/>
<evidence type="ECO:0008006" key="3">
    <source>
        <dbReference type="Google" id="ProtNLM"/>
    </source>
</evidence>
<dbReference type="RefSeq" id="WP_328373697.1">
    <property type="nucleotide sequence ID" value="NZ_CP107936.1"/>
</dbReference>
<dbReference type="EMBL" id="CP107941">
    <property type="protein sequence ID" value="WUI83964.1"/>
    <property type="molecule type" value="Genomic_DNA"/>
</dbReference>
<dbReference type="Gene3D" id="3.60.10.10">
    <property type="entry name" value="Endonuclease/exonuclease/phosphatase"/>
    <property type="match status" value="1"/>
</dbReference>
<name>A0ABZ1PIM7_9ACTN</name>
<keyword evidence="2" id="KW-1185">Reference proteome</keyword>
<evidence type="ECO:0000313" key="1">
    <source>
        <dbReference type="EMBL" id="WUI83964.1"/>
    </source>
</evidence>
<dbReference type="Proteomes" id="UP001346877">
    <property type="component" value="Chromosome"/>
</dbReference>
<organism evidence="1 2">
    <name type="scientific">Micromonospora zamorensis</name>
    <dbReference type="NCBI Taxonomy" id="709883"/>
    <lineage>
        <taxon>Bacteria</taxon>
        <taxon>Bacillati</taxon>
        <taxon>Actinomycetota</taxon>
        <taxon>Actinomycetes</taxon>
        <taxon>Micromonosporales</taxon>
        <taxon>Micromonosporaceae</taxon>
        <taxon>Micromonospora</taxon>
    </lineage>
</organism>
<dbReference type="SUPFAM" id="SSF56219">
    <property type="entry name" value="DNase I-like"/>
    <property type="match status" value="1"/>
</dbReference>
<protein>
    <recommendedName>
        <fullName evidence="3">Endonuclease/Exonuclease/phosphatase family protein</fullName>
    </recommendedName>
</protein>
<gene>
    <name evidence="1" type="ORF">OG375_06500</name>
</gene>
<reference evidence="1 2" key="1">
    <citation type="submission" date="2022-10" db="EMBL/GenBank/DDBJ databases">
        <title>The complete genomes of actinobacterial strains from the NBC collection.</title>
        <authorList>
            <person name="Joergensen T.S."/>
            <person name="Alvarez Arevalo M."/>
            <person name="Sterndorff E.B."/>
            <person name="Faurdal D."/>
            <person name="Vuksanovic O."/>
            <person name="Mourched A.-S."/>
            <person name="Charusanti P."/>
            <person name="Shaw S."/>
            <person name="Blin K."/>
            <person name="Weber T."/>
        </authorList>
    </citation>
    <scope>NUCLEOTIDE SEQUENCE [LARGE SCALE GENOMIC DNA]</scope>
    <source>
        <strain evidence="1 2">NBC_00396</strain>
    </source>
</reference>
<sequence length="244" mass="26786">MKVLEARTTQDYNCYEVLGSGKRGGSAVVYRADRLSFSSKEEVRLKHRVNQGDPCTESTEWFNLVVRLTDDAVDGKAINVASVHLAASDNDDADCAWENMKLLNSKIAARGENKMQIMAGDWNNKDATVSGGAANWECWYEGTSVNVGTCGTNPSQNLGWKDPQYRACDTTDNNTPMKKFTCINGPHWTWGNNTRIDFLFAKAHTASGTGTVDYGQAYDASAGLGNRAPKYSDHRGQGAALKYY</sequence>
<accession>A0ABZ1PIM7</accession>
<evidence type="ECO:0000313" key="2">
    <source>
        <dbReference type="Proteomes" id="UP001346877"/>
    </source>
</evidence>
<dbReference type="InterPro" id="IPR036691">
    <property type="entry name" value="Endo/exonu/phosph_ase_sf"/>
</dbReference>